<comment type="caution">
    <text evidence="1">The sequence shown here is derived from an EMBL/GenBank/DDBJ whole genome shotgun (WGS) entry which is preliminary data.</text>
</comment>
<sequence>MSKSFTDSAGKKRLLLGNGFSMACFGGFGYTALYERVKNLGIPEKVQKIFEKYGETNFEAILKLLDDSSWVAETYGLCSDGSQSEIKKDYEALKLALTNAITEVHPEHRGLITDEKYNACYAFISNFDDIYTVNYDLLLYWTSLHREPFAFTDSFSKDKRS</sequence>
<name>A0A0G2AQZ8_9BACT</name>
<protein>
    <recommendedName>
        <fullName evidence="3">DUF4917 domain-containing protein</fullName>
    </recommendedName>
</protein>
<dbReference type="Proteomes" id="UP000033865">
    <property type="component" value="Unassembled WGS sequence"/>
</dbReference>
<evidence type="ECO:0000313" key="1">
    <source>
        <dbReference type="EMBL" id="KKW35169.1"/>
    </source>
</evidence>
<dbReference type="PROSITE" id="PS51257">
    <property type="entry name" value="PROKAR_LIPOPROTEIN"/>
    <property type="match status" value="1"/>
</dbReference>
<proteinExistence type="predicted"/>
<dbReference type="EMBL" id="LCRN01000047">
    <property type="protein sequence ID" value="KKW35169.1"/>
    <property type="molecule type" value="Genomic_DNA"/>
</dbReference>
<dbReference type="InterPro" id="IPR032581">
    <property type="entry name" value="DUF4917"/>
</dbReference>
<dbReference type="PATRIC" id="fig|1618986.3.peg.515"/>
<reference evidence="1 2" key="1">
    <citation type="journal article" date="2015" name="Nature">
        <title>rRNA introns, odd ribosomes, and small enigmatic genomes across a large radiation of phyla.</title>
        <authorList>
            <person name="Brown C.T."/>
            <person name="Hug L.A."/>
            <person name="Thomas B.C."/>
            <person name="Sharon I."/>
            <person name="Castelle C.J."/>
            <person name="Singh A."/>
            <person name="Wilkins M.J."/>
            <person name="Williams K.H."/>
            <person name="Banfield J.F."/>
        </authorList>
    </citation>
    <scope>NUCLEOTIDE SEQUENCE [LARGE SCALE GENOMIC DNA]</scope>
</reference>
<gene>
    <name evidence="1" type="ORF">UY82_C0047G0001</name>
</gene>
<dbReference type="Pfam" id="PF16263">
    <property type="entry name" value="DUF4917"/>
    <property type="match status" value="1"/>
</dbReference>
<evidence type="ECO:0008006" key="3">
    <source>
        <dbReference type="Google" id="ProtNLM"/>
    </source>
</evidence>
<accession>A0A0G2AQZ8</accession>
<organism evidence="1 2">
    <name type="scientific">Candidatus Uhrbacteria bacterium GW2011_GWC2_53_7</name>
    <dbReference type="NCBI Taxonomy" id="1618986"/>
    <lineage>
        <taxon>Bacteria</taxon>
        <taxon>Candidatus Uhriibacteriota</taxon>
    </lineage>
</organism>
<dbReference type="AlphaFoldDB" id="A0A0G2AQZ8"/>
<evidence type="ECO:0000313" key="2">
    <source>
        <dbReference type="Proteomes" id="UP000033865"/>
    </source>
</evidence>